<evidence type="ECO:0000256" key="10">
    <source>
        <dbReference type="ARBA" id="ARBA00048070"/>
    </source>
</evidence>
<dbReference type="STRING" id="3088.A0A383VNI2"/>
<evidence type="ECO:0000256" key="4">
    <source>
        <dbReference type="ARBA" id="ARBA00022723"/>
    </source>
</evidence>
<dbReference type="EMBL" id="FNXT01000677">
    <property type="protein sequence ID" value="SZX65966.1"/>
    <property type="molecule type" value="Genomic_DNA"/>
</dbReference>
<keyword evidence="9" id="KW-0324">Glycolysis</keyword>
<sequence>MLLRHRLAGTARAPTIVSKSSPCVIAIRAAPRTRVAKPGLSATSESKSEQTVTVKAPETPKGGDFIAGPYGLGRVSLDAADTTEDVLEVPTLRHMLQPRDSPFALDNNSGGGFVGDRDKVRLHAMQFESTESSGATCENGDNNVFDEDTCLILPEWAIRSGPRKRIFFDPEKVTAAIVTCGGLCPGLNDVVQNIVFTLTDYGVPEDQILGIRYGLRGFYEREDKPITLTRDTVDGIHLKGGTMLGTSRGGANIKEIVRRIDLWGLDMVFVIGGNGGNAAADAIQQEVERQGVRCVVAGVPKSIDNDILLVDKCFGFDTAVEEAQRALLAAKVEASSGYKGLGIVKLMGRSSGFIAMQASMASGVVDVCLIPEVPFSLEKLKQCVAGVLEKKGHCVVCVAEGAGQDILAAGSTATDASGNAILADVGTWLRDEFKKHFKGESDVKYIDPSYIIRSIPTTSNDRIYCKVLGQGAVHGAFAAYTGFTVGLVNTHYVYLPIPTIIQAPRRVNPKGRRWNRLKTAINQPDLV</sequence>
<dbReference type="GO" id="GO:0006002">
    <property type="term" value="P:fructose 6-phosphate metabolic process"/>
    <property type="evidence" value="ECO:0007669"/>
    <property type="project" value="InterPro"/>
</dbReference>
<dbReference type="InterPro" id="IPR035966">
    <property type="entry name" value="PKF_sf"/>
</dbReference>
<dbReference type="GO" id="GO:0046872">
    <property type="term" value="F:metal ion binding"/>
    <property type="evidence" value="ECO:0007669"/>
    <property type="project" value="UniProtKB-KW"/>
</dbReference>
<comment type="function">
    <text evidence="2">Catalyzes the phosphorylation of D-fructose 6-phosphate to fructose 1,6-bisphosphate by ATP, the first committing step of glycolysis.</text>
</comment>
<dbReference type="GO" id="GO:0005524">
    <property type="term" value="F:ATP binding"/>
    <property type="evidence" value="ECO:0007669"/>
    <property type="project" value="UniProtKB-KW"/>
</dbReference>
<feature type="domain" description="Phosphofructokinase" evidence="12">
    <location>
        <begin position="175"/>
        <end position="474"/>
    </location>
</feature>
<name>A0A383VNI2_TETOB</name>
<dbReference type="Proteomes" id="UP000256970">
    <property type="component" value="Unassembled WGS sequence"/>
</dbReference>
<comment type="cofactor">
    <cofactor evidence="1">
        <name>Mg(2+)</name>
        <dbReference type="ChEBI" id="CHEBI:18420"/>
    </cofactor>
</comment>
<keyword evidence="4" id="KW-0479">Metal-binding</keyword>
<dbReference type="AlphaFoldDB" id="A0A383VNI2"/>
<keyword evidence="7" id="KW-0067">ATP-binding</keyword>
<keyword evidence="5" id="KW-0547">Nucleotide-binding</keyword>
<dbReference type="UniPathway" id="UPA00109">
    <property type="reaction ID" value="UER00182"/>
</dbReference>
<proteinExistence type="predicted"/>
<evidence type="ECO:0000313" key="14">
    <source>
        <dbReference type="Proteomes" id="UP000256970"/>
    </source>
</evidence>
<dbReference type="PRINTS" id="PR00476">
    <property type="entry name" value="PHFRCTKINASE"/>
</dbReference>
<dbReference type="Gene3D" id="3.40.50.450">
    <property type="match status" value="1"/>
</dbReference>
<dbReference type="FunFam" id="3.40.50.450:FF:000002">
    <property type="entry name" value="ATP-dependent 6-phosphofructokinase"/>
    <property type="match status" value="1"/>
</dbReference>
<organism evidence="13 14">
    <name type="scientific">Tetradesmus obliquus</name>
    <name type="common">Green alga</name>
    <name type="synonym">Acutodesmus obliquus</name>
    <dbReference type="NCBI Taxonomy" id="3088"/>
    <lineage>
        <taxon>Eukaryota</taxon>
        <taxon>Viridiplantae</taxon>
        <taxon>Chlorophyta</taxon>
        <taxon>core chlorophytes</taxon>
        <taxon>Chlorophyceae</taxon>
        <taxon>CS clade</taxon>
        <taxon>Sphaeropleales</taxon>
        <taxon>Scenedesmaceae</taxon>
        <taxon>Tetradesmus</taxon>
    </lineage>
</organism>
<evidence type="ECO:0000256" key="5">
    <source>
        <dbReference type="ARBA" id="ARBA00022741"/>
    </source>
</evidence>
<keyword evidence="14" id="KW-1185">Reference proteome</keyword>
<evidence type="ECO:0000256" key="1">
    <source>
        <dbReference type="ARBA" id="ARBA00001946"/>
    </source>
</evidence>
<evidence type="ECO:0000313" key="13">
    <source>
        <dbReference type="EMBL" id="SZX65966.1"/>
    </source>
</evidence>
<evidence type="ECO:0000256" key="7">
    <source>
        <dbReference type="ARBA" id="ARBA00022840"/>
    </source>
</evidence>
<feature type="compositionally biased region" description="Polar residues" evidence="11">
    <location>
        <begin position="41"/>
        <end position="53"/>
    </location>
</feature>
<protein>
    <recommendedName>
        <fullName evidence="12">Phosphofructokinase domain-containing protein</fullName>
    </recommendedName>
</protein>
<keyword evidence="6" id="KW-0418">Kinase</keyword>
<comment type="catalytic activity">
    <reaction evidence="10">
        <text>beta-D-fructose 6-phosphate + ATP = beta-D-fructose 1,6-bisphosphate + ADP + H(+)</text>
        <dbReference type="Rhea" id="RHEA:16109"/>
        <dbReference type="ChEBI" id="CHEBI:15378"/>
        <dbReference type="ChEBI" id="CHEBI:30616"/>
        <dbReference type="ChEBI" id="CHEBI:32966"/>
        <dbReference type="ChEBI" id="CHEBI:57634"/>
        <dbReference type="ChEBI" id="CHEBI:456216"/>
        <dbReference type="EC" id="2.7.1.11"/>
    </reaction>
</comment>
<dbReference type="PANTHER" id="PTHR45770">
    <property type="entry name" value="ATP-DEPENDENT 6-PHOSPHOFRUCTOKINASE 1"/>
    <property type="match status" value="1"/>
</dbReference>
<evidence type="ECO:0000256" key="6">
    <source>
        <dbReference type="ARBA" id="ARBA00022777"/>
    </source>
</evidence>
<dbReference type="InterPro" id="IPR022953">
    <property type="entry name" value="ATP_PFK"/>
</dbReference>
<evidence type="ECO:0000256" key="2">
    <source>
        <dbReference type="ARBA" id="ARBA00002659"/>
    </source>
</evidence>
<evidence type="ECO:0000256" key="8">
    <source>
        <dbReference type="ARBA" id="ARBA00022842"/>
    </source>
</evidence>
<dbReference type="InterPro" id="IPR000023">
    <property type="entry name" value="Phosphofructokinase_dom"/>
</dbReference>
<accession>A0A383VNI2</accession>
<evidence type="ECO:0000256" key="11">
    <source>
        <dbReference type="SAM" id="MobiDB-lite"/>
    </source>
</evidence>
<dbReference type="InterPro" id="IPR050929">
    <property type="entry name" value="PFKA"/>
</dbReference>
<dbReference type="SUPFAM" id="SSF53784">
    <property type="entry name" value="Phosphofructokinase"/>
    <property type="match status" value="1"/>
</dbReference>
<feature type="region of interest" description="Disordered" evidence="11">
    <location>
        <begin position="37"/>
        <end position="60"/>
    </location>
</feature>
<dbReference type="GO" id="GO:0003872">
    <property type="term" value="F:6-phosphofructokinase activity"/>
    <property type="evidence" value="ECO:0007669"/>
    <property type="project" value="UniProtKB-EC"/>
</dbReference>
<evidence type="ECO:0000256" key="3">
    <source>
        <dbReference type="ARBA" id="ARBA00022679"/>
    </source>
</evidence>
<evidence type="ECO:0000256" key="9">
    <source>
        <dbReference type="ARBA" id="ARBA00023152"/>
    </source>
</evidence>
<gene>
    <name evidence="13" type="ORF">BQ4739_LOCUS6421</name>
</gene>
<evidence type="ECO:0000259" key="12">
    <source>
        <dbReference type="Pfam" id="PF00365"/>
    </source>
</evidence>
<dbReference type="GO" id="GO:0005737">
    <property type="term" value="C:cytoplasm"/>
    <property type="evidence" value="ECO:0007669"/>
    <property type="project" value="UniProtKB-ARBA"/>
</dbReference>
<keyword evidence="8" id="KW-0460">Magnesium</keyword>
<reference evidence="13 14" key="1">
    <citation type="submission" date="2016-10" db="EMBL/GenBank/DDBJ databases">
        <authorList>
            <person name="Cai Z."/>
        </authorList>
    </citation>
    <scope>NUCLEOTIDE SEQUENCE [LARGE SCALE GENOMIC DNA]</scope>
</reference>
<dbReference type="NCBIfam" id="NF005301">
    <property type="entry name" value="PRK06830.1"/>
    <property type="match status" value="1"/>
</dbReference>
<keyword evidence="3" id="KW-0808">Transferase</keyword>
<dbReference type="Pfam" id="PF00365">
    <property type="entry name" value="PFK"/>
    <property type="match status" value="1"/>
</dbReference>